<dbReference type="SUPFAM" id="SSF54593">
    <property type="entry name" value="Glyoxalase/Bleomycin resistance protein/Dihydroxybiphenyl dioxygenase"/>
    <property type="match status" value="1"/>
</dbReference>
<organism evidence="2 3">
    <name type="scientific">Candidatus Agrococcus pullicola</name>
    <dbReference type="NCBI Taxonomy" id="2838429"/>
    <lineage>
        <taxon>Bacteria</taxon>
        <taxon>Bacillati</taxon>
        <taxon>Actinomycetota</taxon>
        <taxon>Actinomycetes</taxon>
        <taxon>Micrococcales</taxon>
        <taxon>Microbacteriaceae</taxon>
        <taxon>Agrococcus</taxon>
    </lineage>
</organism>
<evidence type="ECO:0000259" key="1">
    <source>
        <dbReference type="PROSITE" id="PS51819"/>
    </source>
</evidence>
<protein>
    <submittedName>
        <fullName evidence="2">VOC family protein</fullName>
    </submittedName>
</protein>
<name>A0A9D1YSK8_9MICO</name>
<dbReference type="EMBL" id="DXDC01000041">
    <property type="protein sequence ID" value="HIY64957.1"/>
    <property type="molecule type" value="Genomic_DNA"/>
</dbReference>
<dbReference type="PROSITE" id="PS51819">
    <property type="entry name" value="VOC"/>
    <property type="match status" value="1"/>
</dbReference>
<reference evidence="2" key="1">
    <citation type="journal article" date="2021" name="PeerJ">
        <title>Extensive microbial diversity within the chicken gut microbiome revealed by metagenomics and culture.</title>
        <authorList>
            <person name="Gilroy R."/>
            <person name="Ravi A."/>
            <person name="Getino M."/>
            <person name="Pursley I."/>
            <person name="Horton D.L."/>
            <person name="Alikhan N.F."/>
            <person name="Baker D."/>
            <person name="Gharbi K."/>
            <person name="Hall N."/>
            <person name="Watson M."/>
            <person name="Adriaenssens E.M."/>
            <person name="Foster-Nyarko E."/>
            <person name="Jarju S."/>
            <person name="Secka A."/>
            <person name="Antonio M."/>
            <person name="Oren A."/>
            <person name="Chaudhuri R.R."/>
            <person name="La Ragione R."/>
            <person name="Hildebrand F."/>
            <person name="Pallen M.J."/>
        </authorList>
    </citation>
    <scope>NUCLEOTIDE SEQUENCE</scope>
    <source>
        <strain evidence="2">ChiGjej1B1-98</strain>
    </source>
</reference>
<evidence type="ECO:0000313" key="3">
    <source>
        <dbReference type="Proteomes" id="UP000824005"/>
    </source>
</evidence>
<reference evidence="2" key="2">
    <citation type="submission" date="2021-04" db="EMBL/GenBank/DDBJ databases">
        <authorList>
            <person name="Gilroy R."/>
        </authorList>
    </citation>
    <scope>NUCLEOTIDE SEQUENCE</scope>
    <source>
        <strain evidence="2">ChiGjej1B1-98</strain>
    </source>
</reference>
<dbReference type="InterPro" id="IPR037523">
    <property type="entry name" value="VOC_core"/>
</dbReference>
<feature type="domain" description="VOC" evidence="1">
    <location>
        <begin position="8"/>
        <end position="139"/>
    </location>
</feature>
<accession>A0A9D1YSK8</accession>
<sequence length="151" mass="16441">MLEETLGPVGHVAFVVPDVREAMRAMAPCGLRWSSVTRPTALMQGAAGTVQEVHVDYVASAGGEPRVKLISAVPGSVFETPERGGIHHLSYWVDDLESATYRLSTQGWSVEATGLESHGAPRFRYLIDTNGSRIELGQTALRQEFDDWADS</sequence>
<evidence type="ECO:0000313" key="2">
    <source>
        <dbReference type="EMBL" id="HIY64957.1"/>
    </source>
</evidence>
<dbReference type="AlphaFoldDB" id="A0A9D1YSK8"/>
<dbReference type="Gene3D" id="3.10.180.10">
    <property type="entry name" value="2,3-Dihydroxybiphenyl 1,2-Dioxygenase, domain 1"/>
    <property type="match status" value="1"/>
</dbReference>
<gene>
    <name evidence="2" type="ORF">H9830_01610</name>
</gene>
<dbReference type="InterPro" id="IPR029068">
    <property type="entry name" value="Glyas_Bleomycin-R_OHBP_Dase"/>
</dbReference>
<dbReference type="Proteomes" id="UP000824005">
    <property type="component" value="Unassembled WGS sequence"/>
</dbReference>
<comment type="caution">
    <text evidence="2">The sequence shown here is derived from an EMBL/GenBank/DDBJ whole genome shotgun (WGS) entry which is preliminary data.</text>
</comment>
<proteinExistence type="predicted"/>
<dbReference type="Pfam" id="PF13669">
    <property type="entry name" value="Glyoxalase_4"/>
    <property type="match status" value="1"/>
</dbReference>